<comment type="similarity">
    <text evidence="2">Belongs to the UPF0702 family.</text>
</comment>
<evidence type="ECO:0000256" key="1">
    <source>
        <dbReference type="ARBA" id="ARBA00004651"/>
    </source>
</evidence>
<evidence type="ECO:0000256" key="5">
    <source>
        <dbReference type="ARBA" id="ARBA00022989"/>
    </source>
</evidence>
<keyword evidence="4 7" id="KW-0812">Transmembrane</keyword>
<feature type="transmembrane region" description="Helical" evidence="7">
    <location>
        <begin position="78"/>
        <end position="99"/>
    </location>
</feature>
<accession>A0AAU6WND1</accession>
<dbReference type="RefSeq" id="WP_345765869.1">
    <property type="nucleotide sequence ID" value="NZ_CP154834.1"/>
</dbReference>
<dbReference type="InterPro" id="IPR023090">
    <property type="entry name" value="UPF0702_alpha/beta_dom_sf"/>
</dbReference>
<evidence type="ECO:0000256" key="2">
    <source>
        <dbReference type="ARBA" id="ARBA00006448"/>
    </source>
</evidence>
<keyword evidence="5 7" id="KW-1133">Transmembrane helix</keyword>
<feature type="transmembrane region" description="Helical" evidence="7">
    <location>
        <begin position="20"/>
        <end position="41"/>
    </location>
</feature>
<dbReference type="Gene3D" id="3.30.240.20">
    <property type="entry name" value="bsu07140 like domains"/>
    <property type="match status" value="1"/>
</dbReference>
<keyword evidence="3" id="KW-1003">Cell membrane</keyword>
<proteinExistence type="inferred from homology"/>
<dbReference type="AlphaFoldDB" id="A0AAU6WND1"/>
<evidence type="ECO:0000256" key="7">
    <source>
        <dbReference type="SAM" id="Phobius"/>
    </source>
</evidence>
<evidence type="ECO:0000313" key="10">
    <source>
        <dbReference type="Proteomes" id="UP001463665"/>
    </source>
</evidence>
<name>A0AAU6WND1_9FLAO</name>
<evidence type="ECO:0000256" key="4">
    <source>
        <dbReference type="ARBA" id="ARBA00022692"/>
    </source>
</evidence>
<dbReference type="PANTHER" id="PTHR34582:SF6">
    <property type="entry name" value="UPF0702 TRANSMEMBRANE PROTEIN YCAP"/>
    <property type="match status" value="1"/>
</dbReference>
<dbReference type="GO" id="GO:0005886">
    <property type="term" value="C:plasma membrane"/>
    <property type="evidence" value="ECO:0007669"/>
    <property type="project" value="UniProtKB-SubCell"/>
</dbReference>
<dbReference type="InterPro" id="IPR007353">
    <property type="entry name" value="DUF421"/>
</dbReference>
<evidence type="ECO:0000256" key="6">
    <source>
        <dbReference type="ARBA" id="ARBA00023136"/>
    </source>
</evidence>
<keyword evidence="6 7" id="KW-0472">Membrane</keyword>
<feature type="transmembrane region" description="Helical" evidence="7">
    <location>
        <begin position="53"/>
        <end position="72"/>
    </location>
</feature>
<dbReference type="PANTHER" id="PTHR34582">
    <property type="entry name" value="UPF0702 TRANSMEMBRANE PROTEIN YCAP"/>
    <property type="match status" value="1"/>
</dbReference>
<keyword evidence="10" id="KW-1185">Reference proteome</keyword>
<evidence type="ECO:0000256" key="3">
    <source>
        <dbReference type="ARBA" id="ARBA00022475"/>
    </source>
</evidence>
<feature type="domain" description="YetF C-terminal" evidence="8">
    <location>
        <begin position="101"/>
        <end position="179"/>
    </location>
</feature>
<dbReference type="Proteomes" id="UP001463665">
    <property type="component" value="Chromosome"/>
</dbReference>
<reference evidence="9 10" key="1">
    <citation type="submission" date="2024-04" db="EMBL/GenBank/DDBJ databases">
        <title>Genome sequencing and assembly of rice foliar adapted Chryseobacterium endophyticum OsEnb-ALM-A6.</title>
        <authorList>
            <person name="Kumar S."/>
            <person name="Javed M."/>
            <person name="Chouhan V."/>
            <person name="Charishma K."/>
            <person name="Patel A."/>
            <person name="Kumar M."/>
            <person name="Sahu K.P."/>
            <person name="Kumar A."/>
        </authorList>
    </citation>
    <scope>NUCLEOTIDE SEQUENCE [LARGE SCALE GENOMIC DNA]</scope>
    <source>
        <strain evidence="9 10">OsEnb-ALM-A6</strain>
    </source>
</reference>
<evidence type="ECO:0000313" key="9">
    <source>
        <dbReference type="EMBL" id="XAO73357.1"/>
    </source>
</evidence>
<dbReference type="Pfam" id="PF04239">
    <property type="entry name" value="DUF421"/>
    <property type="match status" value="1"/>
</dbReference>
<evidence type="ECO:0000259" key="8">
    <source>
        <dbReference type="Pfam" id="PF04239"/>
    </source>
</evidence>
<organism evidence="9 10">
    <name type="scientific">Chryseobacterium endophyticum</name>
    <dbReference type="NCBI Taxonomy" id="1854762"/>
    <lineage>
        <taxon>Bacteria</taxon>
        <taxon>Pseudomonadati</taxon>
        <taxon>Bacteroidota</taxon>
        <taxon>Flavobacteriia</taxon>
        <taxon>Flavobacteriales</taxon>
        <taxon>Weeksellaceae</taxon>
        <taxon>Chryseobacterium group</taxon>
        <taxon>Chryseobacterium</taxon>
    </lineage>
</organism>
<comment type="subcellular location">
    <subcellularLocation>
        <location evidence="1">Cell membrane</location>
        <topology evidence="1">Multi-pass membrane protein</topology>
    </subcellularLocation>
</comment>
<gene>
    <name evidence="9" type="ORF">AAFP95_16560</name>
</gene>
<sequence>MNRIFTELDFRKIFLGDLSVGFAAEIVIRTLFMFSMVLLILRLTGKKGVRQLSIFEVAIIIAMGSAAGDPMFTKDTAIFVSLIVFSAIIILYRVITLLASKSERFEKVIEGEPLYVIEEGRFILLDNESHTFAKDEFFAEMRQESIEHLGQIKTAILETNGNISFYYYPDKEVKYGLPVQPKIYDRKSVQIPSPGIYACTYCGHTENLEKGPEYCASCSRNEWVTAINSIRIT</sequence>
<protein>
    <submittedName>
        <fullName evidence="9">YetF domain-containing protein</fullName>
    </submittedName>
</protein>
<dbReference type="EMBL" id="CP154834">
    <property type="protein sequence ID" value="XAO73357.1"/>
    <property type="molecule type" value="Genomic_DNA"/>
</dbReference>